<feature type="domain" description="Zona pellucida sperm-binding protein 1/4 Ig-like" evidence="4">
    <location>
        <begin position="87"/>
        <end position="145"/>
    </location>
</feature>
<accession>A0AAD9C9U7</accession>
<protein>
    <recommendedName>
        <fullName evidence="4">Zona pellucida sperm-binding protein 1/4 Ig-like domain-containing protein</fullName>
    </recommendedName>
</protein>
<proteinExistence type="predicted"/>
<evidence type="ECO:0000256" key="1">
    <source>
        <dbReference type="ARBA" id="ARBA00004613"/>
    </source>
</evidence>
<keyword evidence="3" id="KW-0732">Signal</keyword>
<dbReference type="Proteomes" id="UP001228049">
    <property type="component" value="Unassembled WGS sequence"/>
</dbReference>
<name>A0AAD9C9U7_DISEL</name>
<evidence type="ECO:0000313" key="6">
    <source>
        <dbReference type="Proteomes" id="UP001228049"/>
    </source>
</evidence>
<reference evidence="5" key="1">
    <citation type="submission" date="2023-04" db="EMBL/GenBank/DDBJ databases">
        <title>Chromosome-level genome of Chaenocephalus aceratus.</title>
        <authorList>
            <person name="Park H."/>
        </authorList>
    </citation>
    <scope>NUCLEOTIDE SEQUENCE</scope>
    <source>
        <strain evidence="5">DE</strain>
        <tissue evidence="5">Muscle</tissue>
    </source>
</reference>
<keyword evidence="6" id="KW-1185">Reference proteome</keyword>
<dbReference type="GO" id="GO:0005576">
    <property type="term" value="C:extracellular region"/>
    <property type="evidence" value="ECO:0007669"/>
    <property type="project" value="UniProtKB-SubCell"/>
</dbReference>
<comment type="caution">
    <text evidence="5">The sequence shown here is derived from an EMBL/GenBank/DDBJ whole genome shotgun (WGS) entry which is preliminary data.</text>
</comment>
<comment type="subcellular location">
    <subcellularLocation>
        <location evidence="1">Secreted</location>
    </subcellularLocation>
</comment>
<sequence length="196" mass="22511">MDQIRFGVSFKTFVFHCFILRSALSIQKREWIDTPTARLTEGDVSCFSDYMEMWIHNVRIEGLGLWLSGALKIRVNLASLDQLNLQLSSCGLSLHKDPDNNFIFRVSYTGCLVQQQHGHHVLTLNLVKRINRFGGRPHSVMMKCPLVSVLPSREKIQCDPEYIQVTRQVAYDNWDNELQWSLSLSDQLIVALEDAS</sequence>
<dbReference type="EMBL" id="JASDAP010000008">
    <property type="protein sequence ID" value="KAK1897733.1"/>
    <property type="molecule type" value="Genomic_DNA"/>
</dbReference>
<evidence type="ECO:0000259" key="4">
    <source>
        <dbReference type="Pfam" id="PF22821"/>
    </source>
</evidence>
<gene>
    <name evidence="5" type="ORF">KUDE01_017264</name>
</gene>
<evidence type="ECO:0000256" key="3">
    <source>
        <dbReference type="ARBA" id="ARBA00022729"/>
    </source>
</evidence>
<evidence type="ECO:0000313" key="5">
    <source>
        <dbReference type="EMBL" id="KAK1897733.1"/>
    </source>
</evidence>
<evidence type="ECO:0000256" key="2">
    <source>
        <dbReference type="ARBA" id="ARBA00022525"/>
    </source>
</evidence>
<keyword evidence="2" id="KW-0964">Secreted</keyword>
<dbReference type="InterPro" id="IPR027956">
    <property type="entry name" value="CIROZ"/>
</dbReference>
<dbReference type="Pfam" id="PF22821">
    <property type="entry name" value="ZP1_ZP4_Ig-like"/>
    <property type="match status" value="1"/>
</dbReference>
<dbReference type="AlphaFoldDB" id="A0AAD9C9U7"/>
<dbReference type="PANTHER" id="PTHR38653:SF1">
    <property type="entry name" value="GENE 572-RELATED"/>
    <property type="match status" value="1"/>
</dbReference>
<dbReference type="PANTHER" id="PTHR38653">
    <property type="entry name" value="GENE 572-RELATED"/>
    <property type="match status" value="1"/>
</dbReference>
<dbReference type="InterPro" id="IPR054554">
    <property type="entry name" value="ZP1/4_Ig-like"/>
</dbReference>
<organism evidence="5 6">
    <name type="scientific">Dissostichus eleginoides</name>
    <name type="common">Patagonian toothfish</name>
    <name type="synonym">Dissostichus amissus</name>
    <dbReference type="NCBI Taxonomy" id="100907"/>
    <lineage>
        <taxon>Eukaryota</taxon>
        <taxon>Metazoa</taxon>
        <taxon>Chordata</taxon>
        <taxon>Craniata</taxon>
        <taxon>Vertebrata</taxon>
        <taxon>Euteleostomi</taxon>
        <taxon>Actinopterygii</taxon>
        <taxon>Neopterygii</taxon>
        <taxon>Teleostei</taxon>
        <taxon>Neoteleostei</taxon>
        <taxon>Acanthomorphata</taxon>
        <taxon>Eupercaria</taxon>
        <taxon>Perciformes</taxon>
        <taxon>Notothenioidei</taxon>
        <taxon>Nototheniidae</taxon>
        <taxon>Dissostichus</taxon>
    </lineage>
</organism>